<name>A0A2P2R5F0_RHIMU</name>
<proteinExistence type="predicted"/>
<protein>
    <submittedName>
        <fullName evidence="1">Uncharacterized protein</fullName>
    </submittedName>
</protein>
<evidence type="ECO:0000313" key="1">
    <source>
        <dbReference type="EMBL" id="MBX74374.1"/>
    </source>
</evidence>
<dbReference type="AlphaFoldDB" id="A0A2P2R5F0"/>
<organism evidence="1">
    <name type="scientific">Rhizophora mucronata</name>
    <name type="common">Asiatic mangrove</name>
    <dbReference type="NCBI Taxonomy" id="61149"/>
    <lineage>
        <taxon>Eukaryota</taxon>
        <taxon>Viridiplantae</taxon>
        <taxon>Streptophyta</taxon>
        <taxon>Embryophyta</taxon>
        <taxon>Tracheophyta</taxon>
        <taxon>Spermatophyta</taxon>
        <taxon>Magnoliopsida</taxon>
        <taxon>eudicotyledons</taxon>
        <taxon>Gunneridae</taxon>
        <taxon>Pentapetalae</taxon>
        <taxon>rosids</taxon>
        <taxon>fabids</taxon>
        <taxon>Malpighiales</taxon>
        <taxon>Rhizophoraceae</taxon>
        <taxon>Rhizophora</taxon>
    </lineage>
</organism>
<reference evidence="1" key="1">
    <citation type="submission" date="2018-02" db="EMBL/GenBank/DDBJ databases">
        <title>Rhizophora mucronata_Transcriptome.</title>
        <authorList>
            <person name="Meera S.P."/>
            <person name="Sreeshan A."/>
            <person name="Augustine A."/>
        </authorList>
    </citation>
    <scope>NUCLEOTIDE SEQUENCE</scope>
    <source>
        <tissue evidence="1">Leaf</tissue>
    </source>
</reference>
<accession>A0A2P2R5F0</accession>
<sequence>MTAVVSLVLAFQKSFILFFCNNLAFCFCLQL</sequence>
<dbReference type="EMBL" id="GGEC01093890">
    <property type="protein sequence ID" value="MBX74374.1"/>
    <property type="molecule type" value="Transcribed_RNA"/>
</dbReference>